<evidence type="ECO:0000313" key="6">
    <source>
        <dbReference type="Proteomes" id="UP000320239"/>
    </source>
</evidence>
<dbReference type="NCBIfam" id="NF033550">
    <property type="entry name" value="transpos_ISL3"/>
    <property type="match status" value="1"/>
</dbReference>
<feature type="region of interest" description="Disordered" evidence="1">
    <location>
        <begin position="359"/>
        <end position="435"/>
    </location>
</feature>
<name>A0A561WC19_ACTTI</name>
<feature type="domain" description="Transposase IS204/IS1001/IS1096/IS1165 DDE" evidence="2">
    <location>
        <begin position="160"/>
        <end position="372"/>
    </location>
</feature>
<feature type="compositionally biased region" description="Basic residues" evidence="1">
    <location>
        <begin position="400"/>
        <end position="410"/>
    </location>
</feature>
<comment type="caution">
    <text evidence="5">The sequence shown here is derived from an EMBL/GenBank/DDBJ whole genome shotgun (WGS) entry which is preliminary data.</text>
</comment>
<reference evidence="5 6" key="1">
    <citation type="submission" date="2019-06" db="EMBL/GenBank/DDBJ databases">
        <title>Sequencing the genomes of 1000 actinobacteria strains.</title>
        <authorList>
            <person name="Klenk H.-P."/>
        </authorList>
    </citation>
    <scope>NUCLEOTIDE SEQUENCE [LARGE SCALE GENOMIC DNA]</scope>
    <source>
        <strain evidence="5 6">DSM 43866</strain>
    </source>
</reference>
<evidence type="ECO:0000259" key="3">
    <source>
        <dbReference type="Pfam" id="PF13542"/>
    </source>
</evidence>
<proteinExistence type="predicted"/>
<evidence type="ECO:0000313" key="5">
    <source>
        <dbReference type="EMBL" id="TWG21412.1"/>
    </source>
</evidence>
<dbReference type="EMBL" id="VIWY01000003">
    <property type="protein sequence ID" value="TWG21412.1"/>
    <property type="molecule type" value="Genomic_DNA"/>
</dbReference>
<evidence type="ECO:0000256" key="1">
    <source>
        <dbReference type="SAM" id="MobiDB-lite"/>
    </source>
</evidence>
<dbReference type="Pfam" id="PF13542">
    <property type="entry name" value="HTH_Tnp_ISL3"/>
    <property type="match status" value="1"/>
</dbReference>
<dbReference type="InterPro" id="IPR002560">
    <property type="entry name" value="Transposase_DDE"/>
</dbReference>
<dbReference type="AlphaFoldDB" id="A0A561WC19"/>
<dbReference type="PANTHER" id="PTHR33498">
    <property type="entry name" value="TRANSPOSASE FOR INSERTION SEQUENCE ELEMENT IS1557"/>
    <property type="match status" value="1"/>
</dbReference>
<feature type="domain" description="Transposase IS204/IS1001/IS1096/IS1165 zinc-finger" evidence="4">
    <location>
        <begin position="44"/>
        <end position="88"/>
    </location>
</feature>
<gene>
    <name evidence="5" type="ORF">FHX34_103950</name>
</gene>
<sequence>MLGVRVIHRMLGLERTVVEAAEIAADEAGEYLAVAVRPRKKAARRCGRCQTRAPWYNNGGGRRWWRGLDLGTLRVWLHSDAPRVNCPVHGPTVAAMPRARHGSRFTTAFEDTTAWLAAHASASAVAELLRTTWRAVSGIITRVVADRAGALDRLAGLTRIGIDEIAYRKGHRYLVVVVDHDSGRIVWSGEGRRKQTVEAFFAALGPQRAAALTHVSADGADWIGDVVAECAPQAVRCLDAFHAVGWVTDALDEVRRHVWNQLRGGKGRSTTESKAFKGARWALWKNPDRLNPQQKATLASIQATNRPLYRAYLLKEQFRELIQIKGDDGRLLLAAWLRWAGRSKIPAIVKVAKKIRRHPAELHNTLDSGPSNVQRPRRSHRHPPPRPDPTRLRLRQPERAHRHRRPHPRRPLPTPARPLTTHRHPRKQQESPKWLAQHAQLRRFAA</sequence>
<feature type="domain" description="Transposase IS204/IS1001/IS1096/IS1165 helix-turn-helix" evidence="3">
    <location>
        <begin position="98"/>
        <end position="144"/>
    </location>
</feature>
<evidence type="ECO:0000259" key="4">
    <source>
        <dbReference type="Pfam" id="PF14690"/>
    </source>
</evidence>
<keyword evidence="6" id="KW-1185">Reference proteome</keyword>
<dbReference type="Proteomes" id="UP000320239">
    <property type="component" value="Unassembled WGS sequence"/>
</dbReference>
<protein>
    <submittedName>
        <fullName evidence="5">Transposase</fullName>
    </submittedName>
</protein>
<organism evidence="5 6">
    <name type="scientific">Actinoplanes teichomyceticus</name>
    <dbReference type="NCBI Taxonomy" id="1867"/>
    <lineage>
        <taxon>Bacteria</taxon>
        <taxon>Bacillati</taxon>
        <taxon>Actinomycetota</taxon>
        <taxon>Actinomycetes</taxon>
        <taxon>Micromonosporales</taxon>
        <taxon>Micromonosporaceae</taxon>
        <taxon>Actinoplanes</taxon>
    </lineage>
</organism>
<dbReference type="PANTHER" id="PTHR33498:SF1">
    <property type="entry name" value="TRANSPOSASE FOR INSERTION SEQUENCE ELEMENT IS1557"/>
    <property type="match status" value="1"/>
</dbReference>
<dbReference type="Pfam" id="PF14690">
    <property type="entry name" value="Zn_ribbon_ISL3"/>
    <property type="match status" value="1"/>
</dbReference>
<evidence type="ECO:0000259" key="2">
    <source>
        <dbReference type="Pfam" id="PF01610"/>
    </source>
</evidence>
<dbReference type="InterPro" id="IPR047951">
    <property type="entry name" value="Transpos_ISL3"/>
</dbReference>
<dbReference type="Pfam" id="PF01610">
    <property type="entry name" value="DDE_Tnp_ISL3"/>
    <property type="match status" value="1"/>
</dbReference>
<dbReference type="InterPro" id="IPR029261">
    <property type="entry name" value="Transposase_Znf"/>
</dbReference>
<dbReference type="InterPro" id="IPR032877">
    <property type="entry name" value="Transposase_HTH"/>
</dbReference>
<accession>A0A561WC19</accession>
<feature type="compositionally biased region" description="Basic residues" evidence="1">
    <location>
        <begin position="375"/>
        <end position="384"/>
    </location>
</feature>
<feature type="compositionally biased region" description="Basic and acidic residues" evidence="1">
    <location>
        <begin position="388"/>
        <end position="399"/>
    </location>
</feature>